<dbReference type="SMART" id="SM00670">
    <property type="entry name" value="PINc"/>
    <property type="match status" value="1"/>
</dbReference>
<dbReference type="EMBL" id="AP006878">
    <property type="protein sequence ID" value="BAD84255.1"/>
    <property type="molecule type" value="Genomic_DNA"/>
</dbReference>
<dbReference type="STRING" id="69014.TK0066"/>
<dbReference type="PhylomeDB" id="Q5JEF9"/>
<name>Q5JEF9_THEKO</name>
<dbReference type="InterPro" id="IPR002716">
    <property type="entry name" value="PIN_dom"/>
</dbReference>
<dbReference type="HOGENOM" id="CLU_134210_2_0_2"/>
<dbReference type="SUPFAM" id="SSF88723">
    <property type="entry name" value="PIN domain-like"/>
    <property type="match status" value="1"/>
</dbReference>
<dbReference type="EnsemblBacteria" id="BAD84255">
    <property type="protein sequence ID" value="BAD84255"/>
    <property type="gene ID" value="TK0066"/>
</dbReference>
<keyword evidence="3" id="KW-1185">Reference proteome</keyword>
<dbReference type="PATRIC" id="fig|69014.16.peg.67"/>
<protein>
    <submittedName>
        <fullName evidence="2">Predicted nucleic acid-binding protein, containing PIN domain</fullName>
    </submittedName>
</protein>
<reference evidence="2 3" key="1">
    <citation type="journal article" date="2005" name="Genome Res.">
        <title>Complete genome sequence of the hyperthermophilic archaeon Thermococcus kodakaraensis KOD1 and comparison with Pyrococcus genomes.</title>
        <authorList>
            <person name="Fukui T."/>
            <person name="Atomi H."/>
            <person name="Kanai T."/>
            <person name="Matsumi R."/>
            <person name="Fujiwara S."/>
            <person name="Imanaka T."/>
        </authorList>
    </citation>
    <scope>NUCLEOTIDE SEQUENCE [LARGE SCALE GENOMIC DNA]</scope>
    <source>
        <strain evidence="3">ATCC BAA-918 / JCM 12380 / KOD1</strain>
    </source>
</reference>
<gene>
    <name evidence="2" type="ordered locus">TK0066</name>
</gene>
<dbReference type="Gene3D" id="3.40.50.1010">
    <property type="entry name" value="5'-nuclease"/>
    <property type="match status" value="1"/>
</dbReference>
<dbReference type="Pfam" id="PF01850">
    <property type="entry name" value="PIN"/>
    <property type="match status" value="1"/>
</dbReference>
<accession>Q5JEF9</accession>
<dbReference type="CDD" id="cd18677">
    <property type="entry name" value="PIN_MjVapC2-VapC6_like"/>
    <property type="match status" value="1"/>
</dbReference>
<proteinExistence type="predicted"/>
<dbReference type="AlphaFoldDB" id="Q5JEF9"/>
<sequence length="154" mass="17260">MKRYLVDSSVILEALRGNPQAKELLESLEDNPKFINPIIFSEVLFVFIKQVTGKSYLTLRNSVREINAYGDKIEKLYLFLRDNFVELPITEEISDMAFGFLKKYGLLPNDAIILATAKFYELSLVTMDSDFKKASTEEGVECVCGLGNGGDSNG</sequence>
<evidence type="ECO:0000259" key="1">
    <source>
        <dbReference type="SMART" id="SM00670"/>
    </source>
</evidence>
<dbReference type="InParanoid" id="Q5JEF9"/>
<dbReference type="KEGG" id="tko:TK0066"/>
<dbReference type="eggNOG" id="arCOG00710">
    <property type="taxonomic scope" value="Archaea"/>
</dbReference>
<evidence type="ECO:0000313" key="3">
    <source>
        <dbReference type="Proteomes" id="UP000000536"/>
    </source>
</evidence>
<evidence type="ECO:0000313" key="2">
    <source>
        <dbReference type="EMBL" id="BAD84255.1"/>
    </source>
</evidence>
<dbReference type="GeneID" id="78446568"/>
<dbReference type="OrthoDB" id="93300at2157"/>
<feature type="domain" description="PIN" evidence="1">
    <location>
        <begin position="2"/>
        <end position="133"/>
    </location>
</feature>
<dbReference type="RefSeq" id="WP_011249021.1">
    <property type="nucleotide sequence ID" value="NC_006624.1"/>
</dbReference>
<organism evidence="2 3">
    <name type="scientific">Thermococcus kodakarensis (strain ATCC BAA-918 / JCM 12380 / KOD1)</name>
    <name type="common">Pyrococcus kodakaraensis (strain KOD1)</name>
    <dbReference type="NCBI Taxonomy" id="69014"/>
    <lineage>
        <taxon>Archaea</taxon>
        <taxon>Methanobacteriati</taxon>
        <taxon>Methanobacteriota</taxon>
        <taxon>Thermococci</taxon>
        <taxon>Thermococcales</taxon>
        <taxon>Thermococcaceae</taxon>
        <taxon>Thermococcus</taxon>
    </lineage>
</organism>
<dbReference type="PANTHER" id="PTHR39677">
    <property type="entry name" value="RIBONUCLEASE VAPC6"/>
    <property type="match status" value="1"/>
</dbReference>
<dbReference type="PANTHER" id="PTHR39677:SF4">
    <property type="entry name" value="RIBONUCLEASE VAPC6"/>
    <property type="match status" value="1"/>
</dbReference>
<dbReference type="Proteomes" id="UP000000536">
    <property type="component" value="Chromosome"/>
</dbReference>
<dbReference type="InterPro" id="IPR029060">
    <property type="entry name" value="PIN-like_dom_sf"/>
</dbReference>